<dbReference type="InParanoid" id="A0A4Q1BMZ0"/>
<feature type="region of interest" description="Disordered" evidence="1">
    <location>
        <begin position="1"/>
        <end position="55"/>
    </location>
</feature>
<feature type="compositionally biased region" description="Basic and acidic residues" evidence="1">
    <location>
        <begin position="153"/>
        <end position="163"/>
    </location>
</feature>
<feature type="compositionally biased region" description="Polar residues" evidence="1">
    <location>
        <begin position="378"/>
        <end position="390"/>
    </location>
</feature>
<feature type="compositionally biased region" description="Low complexity" evidence="1">
    <location>
        <begin position="391"/>
        <end position="411"/>
    </location>
</feature>
<feature type="compositionally biased region" description="Low complexity" evidence="1">
    <location>
        <begin position="1"/>
        <end position="39"/>
    </location>
</feature>
<evidence type="ECO:0000256" key="1">
    <source>
        <dbReference type="SAM" id="MobiDB-lite"/>
    </source>
</evidence>
<feature type="compositionally biased region" description="Basic and acidic residues" evidence="1">
    <location>
        <begin position="342"/>
        <end position="357"/>
    </location>
</feature>
<dbReference type="EMBL" id="SDIL01000035">
    <property type="protein sequence ID" value="RXK39214.1"/>
    <property type="molecule type" value="Genomic_DNA"/>
</dbReference>
<feature type="compositionally biased region" description="Polar residues" evidence="1">
    <location>
        <begin position="412"/>
        <end position="435"/>
    </location>
</feature>
<gene>
    <name evidence="2" type="ORF">M231_03571</name>
</gene>
<dbReference type="Proteomes" id="UP000289152">
    <property type="component" value="Unassembled WGS sequence"/>
</dbReference>
<accession>A0A4Q1BMZ0</accession>
<feature type="region of interest" description="Disordered" evidence="1">
    <location>
        <begin position="86"/>
        <end position="249"/>
    </location>
</feature>
<name>A0A4Q1BMZ0_TREME</name>
<feature type="compositionally biased region" description="Polar residues" evidence="1">
    <location>
        <begin position="215"/>
        <end position="224"/>
    </location>
</feature>
<reference evidence="2 3" key="1">
    <citation type="submission" date="2016-06" db="EMBL/GenBank/DDBJ databases">
        <title>Evolution of pathogenesis and genome organization in the Tremellales.</title>
        <authorList>
            <person name="Cuomo C."/>
            <person name="Litvintseva A."/>
            <person name="Heitman J."/>
            <person name="Chen Y."/>
            <person name="Sun S."/>
            <person name="Springer D."/>
            <person name="Dromer F."/>
            <person name="Young S."/>
            <person name="Zeng Q."/>
            <person name="Chapman S."/>
            <person name="Gujja S."/>
            <person name="Saif S."/>
            <person name="Birren B."/>
        </authorList>
    </citation>
    <scope>NUCLEOTIDE SEQUENCE [LARGE SCALE GENOMIC DNA]</scope>
    <source>
        <strain evidence="2 3">ATCC 28783</strain>
    </source>
</reference>
<evidence type="ECO:0000313" key="3">
    <source>
        <dbReference type="Proteomes" id="UP000289152"/>
    </source>
</evidence>
<feature type="compositionally biased region" description="Low complexity" evidence="1">
    <location>
        <begin position="178"/>
        <end position="191"/>
    </location>
</feature>
<feature type="region of interest" description="Disordered" evidence="1">
    <location>
        <begin position="342"/>
        <end position="443"/>
    </location>
</feature>
<dbReference type="AlphaFoldDB" id="A0A4Q1BMZ0"/>
<dbReference type="OrthoDB" id="2594372at2759"/>
<dbReference type="STRING" id="5217.A0A4Q1BMZ0"/>
<feature type="compositionally biased region" description="Basic and acidic residues" evidence="1">
    <location>
        <begin position="123"/>
        <end position="138"/>
    </location>
</feature>
<comment type="caution">
    <text evidence="2">The sequence shown here is derived from an EMBL/GenBank/DDBJ whole genome shotgun (WGS) entry which is preliminary data.</text>
</comment>
<proteinExistence type="predicted"/>
<keyword evidence="3" id="KW-1185">Reference proteome</keyword>
<evidence type="ECO:0000313" key="2">
    <source>
        <dbReference type="EMBL" id="RXK39214.1"/>
    </source>
</evidence>
<organism evidence="2 3">
    <name type="scientific">Tremella mesenterica</name>
    <name type="common">Jelly fungus</name>
    <dbReference type="NCBI Taxonomy" id="5217"/>
    <lineage>
        <taxon>Eukaryota</taxon>
        <taxon>Fungi</taxon>
        <taxon>Dikarya</taxon>
        <taxon>Basidiomycota</taxon>
        <taxon>Agaricomycotina</taxon>
        <taxon>Tremellomycetes</taxon>
        <taxon>Tremellales</taxon>
        <taxon>Tremellaceae</taxon>
        <taxon>Tremella</taxon>
    </lineage>
</organism>
<protein>
    <submittedName>
        <fullName evidence="2">Uncharacterized protein</fullName>
    </submittedName>
</protein>
<feature type="region of interest" description="Disordered" evidence="1">
    <location>
        <begin position="457"/>
        <end position="513"/>
    </location>
</feature>
<sequence length="513" mass="56160">MLTRSLSVPRSLPSPTSTPETTSPRPSSSRTAVSTTAPRMLRRLTAPLPSPSFPISLNRISSPGVIDRPKQLAHQLAAETLLTMAPTSGPESETSPRRADVPAPAVGNAASNRGTPVNDDASDEPRGVKRKSAEDEGRLPSAASLGLVGLTNESKRETNERVFPHSPLASSDLRPLANRPNNNTSMSNNTPGANRYSMYGPTSRESPLTTPWGASGQSRYTPLGTSAARREVSPHVSNPTRPVSPPANRDRFYPAAAAGTLAGYGHYNMGRRELAEHREQLREGKRWLEGMLTKTDKLLQMVETKMALTGEMGGNQRQEELDYEERDRARLREIHRLEAEREKDRAERLKRDRERELLQPVPNHYERERPRLPAPHVGQSTTHSPNMTQASNPLSNSTPNSSNPHPNQTSNVSNPTPNSASGLNPGSNQSQSQNGGREKSEAERNRDLLLASRRVTAVSPNPQHTRTHSHTPPQPPTQKSNWDGEPVMGGTALPRRDQGRGLGRGLWGFDVRS</sequence>